<reference evidence="2" key="1">
    <citation type="journal article" date="2018" name="Front. Microbiol.">
        <title>Genome-Based Analysis Reveals the Taxonomy and Diversity of the Family Idiomarinaceae.</title>
        <authorList>
            <person name="Liu Y."/>
            <person name="Lai Q."/>
            <person name="Shao Z."/>
        </authorList>
    </citation>
    <scope>NUCLEOTIDE SEQUENCE [LARGE SCALE GENOMIC DNA]</scope>
    <source>
        <strain evidence="2">BH195</strain>
    </source>
</reference>
<proteinExistence type="predicted"/>
<organism evidence="1 2">
    <name type="scientific">Pseudidiomarina halophila</name>
    <dbReference type="NCBI Taxonomy" id="1449799"/>
    <lineage>
        <taxon>Bacteria</taxon>
        <taxon>Pseudomonadati</taxon>
        <taxon>Pseudomonadota</taxon>
        <taxon>Gammaproteobacteria</taxon>
        <taxon>Alteromonadales</taxon>
        <taxon>Idiomarinaceae</taxon>
        <taxon>Pseudidiomarina</taxon>
    </lineage>
</organism>
<dbReference type="OrthoDB" id="6996126at2"/>
<comment type="caution">
    <text evidence="1">The sequence shown here is derived from an EMBL/GenBank/DDBJ whole genome shotgun (WGS) entry which is preliminary data.</text>
</comment>
<dbReference type="RefSeq" id="WP_126764035.1">
    <property type="nucleotide sequence ID" value="NZ_JBHLTZ010000010.1"/>
</dbReference>
<evidence type="ECO:0000313" key="1">
    <source>
        <dbReference type="EMBL" id="RUO51931.1"/>
    </source>
</evidence>
<sequence length="98" mass="11302">MRKTDKKLERDIVRELTAVCEAAKPTCSGFEWLTHTVDYTRFPESLRVTLVFNETVNEKTMLAEFKALIPKVQFALEPIVDGELPAAQIEARREHRIN</sequence>
<evidence type="ECO:0008006" key="3">
    <source>
        <dbReference type="Google" id="ProtNLM"/>
    </source>
</evidence>
<keyword evidence="2" id="KW-1185">Reference proteome</keyword>
<evidence type="ECO:0000313" key="2">
    <source>
        <dbReference type="Proteomes" id="UP000287198"/>
    </source>
</evidence>
<name>A0A432XTM0_9GAMM</name>
<protein>
    <recommendedName>
        <fullName evidence="3">Fis family transcriptional regulator</fullName>
    </recommendedName>
</protein>
<dbReference type="Proteomes" id="UP000287198">
    <property type="component" value="Unassembled WGS sequence"/>
</dbReference>
<accession>A0A432XTM0</accession>
<dbReference type="AlphaFoldDB" id="A0A432XTM0"/>
<dbReference type="EMBL" id="PIPW01000003">
    <property type="protein sequence ID" value="RUO51931.1"/>
    <property type="molecule type" value="Genomic_DNA"/>
</dbReference>
<gene>
    <name evidence="1" type="ORF">CWI69_09820</name>
</gene>